<dbReference type="RefSeq" id="WP_309990374.1">
    <property type="nucleotide sequence ID" value="NZ_JAVDTI010000007.1"/>
</dbReference>
<dbReference type="Proteomes" id="UP001264980">
    <property type="component" value="Unassembled WGS sequence"/>
</dbReference>
<evidence type="ECO:0000313" key="2">
    <source>
        <dbReference type="Proteomes" id="UP001264980"/>
    </source>
</evidence>
<sequence length="340" mass="39429">MNQIDVCINYYGKPYHTAVTLLTLWKHSSRHIHKIYLVIEKIQPYYQYDAIPLLKYFLKDLPIEYVYPQYFYYSGNPEESWLADPEKRYGLKYQYALEKSDKEFLFMSHNDCLYEDDLLGKMLTTAKEETAVGNASKNGAGTVAGIGLVGQCWNCPAFSAKLCDGSRFETFVPTKEELKELVDTYNPPRAHIHYKLIDREIIHPLPECRLNEYACLINVPVYRKNVVPTGDILPFGGSWHGTDWGAIWFHSLFNRGYKFINFPFEPHMQHAPFSNNGSGHRADTEFDLYKNSEEGAKTYLLSHNLIPKDIPFSLKLERQAIRTKHQIRNVLIKLKVKLMG</sequence>
<protein>
    <recommendedName>
        <fullName evidence="3">Glycosyltransferase</fullName>
    </recommendedName>
</protein>
<name>A0ABU1R501_9BACT</name>
<proteinExistence type="predicted"/>
<reference evidence="1 2" key="1">
    <citation type="submission" date="2023-07" db="EMBL/GenBank/DDBJ databases">
        <title>Sorghum-associated microbial communities from plants grown in Nebraska, USA.</title>
        <authorList>
            <person name="Schachtman D."/>
        </authorList>
    </citation>
    <scope>NUCLEOTIDE SEQUENCE [LARGE SCALE GENOMIC DNA]</scope>
    <source>
        <strain evidence="1 2">BE57</strain>
    </source>
</reference>
<comment type="caution">
    <text evidence="1">The sequence shown here is derived from an EMBL/GenBank/DDBJ whole genome shotgun (WGS) entry which is preliminary data.</text>
</comment>
<keyword evidence="2" id="KW-1185">Reference proteome</keyword>
<accession>A0ABU1R501</accession>
<organism evidence="1 2">
    <name type="scientific">Dyadobacter fermentans</name>
    <dbReference type="NCBI Taxonomy" id="94254"/>
    <lineage>
        <taxon>Bacteria</taxon>
        <taxon>Pseudomonadati</taxon>
        <taxon>Bacteroidota</taxon>
        <taxon>Cytophagia</taxon>
        <taxon>Cytophagales</taxon>
        <taxon>Spirosomataceae</taxon>
        <taxon>Dyadobacter</taxon>
    </lineage>
</organism>
<evidence type="ECO:0000313" key="1">
    <source>
        <dbReference type="EMBL" id="MDR6808482.1"/>
    </source>
</evidence>
<gene>
    <name evidence="1" type="ORF">J2W84_005546</name>
</gene>
<dbReference type="EMBL" id="JAVDTI010000007">
    <property type="protein sequence ID" value="MDR6808482.1"/>
    <property type="molecule type" value="Genomic_DNA"/>
</dbReference>
<evidence type="ECO:0008006" key="3">
    <source>
        <dbReference type="Google" id="ProtNLM"/>
    </source>
</evidence>